<dbReference type="Proteomes" id="UP001303046">
    <property type="component" value="Unassembled WGS sequence"/>
</dbReference>
<name>A0ABR1D607_NECAM</name>
<keyword evidence="2" id="KW-1185">Reference proteome</keyword>
<organism evidence="1 2">
    <name type="scientific">Necator americanus</name>
    <name type="common">Human hookworm</name>
    <dbReference type="NCBI Taxonomy" id="51031"/>
    <lineage>
        <taxon>Eukaryota</taxon>
        <taxon>Metazoa</taxon>
        <taxon>Ecdysozoa</taxon>
        <taxon>Nematoda</taxon>
        <taxon>Chromadorea</taxon>
        <taxon>Rhabditida</taxon>
        <taxon>Rhabditina</taxon>
        <taxon>Rhabditomorpha</taxon>
        <taxon>Strongyloidea</taxon>
        <taxon>Ancylostomatidae</taxon>
        <taxon>Bunostominae</taxon>
        <taxon>Necator</taxon>
    </lineage>
</organism>
<evidence type="ECO:0000313" key="2">
    <source>
        <dbReference type="Proteomes" id="UP001303046"/>
    </source>
</evidence>
<evidence type="ECO:0000313" key="1">
    <source>
        <dbReference type="EMBL" id="KAK6745638.1"/>
    </source>
</evidence>
<gene>
    <name evidence="1" type="primary">Necator_chrIII.g12779</name>
    <name evidence="1" type="ORF">RB195_012012</name>
</gene>
<proteinExistence type="predicted"/>
<accession>A0ABR1D607</accession>
<dbReference type="EMBL" id="JAVFWL010000003">
    <property type="protein sequence ID" value="KAK6745638.1"/>
    <property type="molecule type" value="Genomic_DNA"/>
</dbReference>
<protein>
    <submittedName>
        <fullName evidence="1">Uncharacterized protein</fullName>
    </submittedName>
</protein>
<reference evidence="1 2" key="1">
    <citation type="submission" date="2023-08" db="EMBL/GenBank/DDBJ databases">
        <title>A Necator americanus chromosomal reference genome.</title>
        <authorList>
            <person name="Ilik V."/>
            <person name="Petrzelkova K.J."/>
            <person name="Pardy F."/>
            <person name="Fuh T."/>
            <person name="Niatou-Singa F.S."/>
            <person name="Gouil Q."/>
            <person name="Baker L."/>
            <person name="Ritchie M.E."/>
            <person name="Jex A.R."/>
            <person name="Gazzola D."/>
            <person name="Li H."/>
            <person name="Toshio Fujiwara R."/>
            <person name="Zhan B."/>
            <person name="Aroian R.V."/>
            <person name="Pafco B."/>
            <person name="Schwarz E.M."/>
        </authorList>
    </citation>
    <scope>NUCLEOTIDE SEQUENCE [LARGE SCALE GENOMIC DNA]</scope>
    <source>
        <strain evidence="1 2">Aroian</strain>
        <tissue evidence="1">Whole animal</tissue>
    </source>
</reference>
<sequence length="80" mass="9274">MGVLFHCRIWIMRPKCDMTSKHGFMGNGLFFVLDKSSIMYITWITGVQLNGTEDTDINNFIGSFWKREEVSTVIFMCVVE</sequence>
<comment type="caution">
    <text evidence="1">The sequence shown here is derived from an EMBL/GenBank/DDBJ whole genome shotgun (WGS) entry which is preliminary data.</text>
</comment>